<comment type="subcellular location">
    <subcellularLocation>
        <location evidence="1">Membrane</location>
    </subcellularLocation>
</comment>
<accession>A0A0Z0AUC4</accession>
<dbReference type="OrthoDB" id="342281at2759"/>
<evidence type="ECO:0000313" key="16">
    <source>
        <dbReference type="Proteomes" id="UP000219974"/>
    </source>
</evidence>
<evidence type="ECO:0000313" key="12">
    <source>
        <dbReference type="EMBL" id="SCO62677.1"/>
    </source>
</evidence>
<feature type="coiled-coil region" evidence="5">
    <location>
        <begin position="280"/>
        <end position="321"/>
    </location>
</feature>
<dbReference type="GO" id="GO:0016020">
    <property type="term" value="C:membrane"/>
    <property type="evidence" value="ECO:0007669"/>
    <property type="project" value="UniProtKB-SubCell"/>
</dbReference>
<dbReference type="Gene3D" id="2.60.120.260">
    <property type="entry name" value="Galactose-binding domain-like"/>
    <property type="match status" value="1"/>
</dbReference>
<dbReference type="Proteomes" id="UP000516480">
    <property type="component" value="Chromosome 14"/>
</dbReference>
<evidence type="ECO:0000313" key="11">
    <source>
        <dbReference type="EMBL" id="SCN28487.1"/>
    </source>
</evidence>
<dbReference type="EMBL" id="LT608278">
    <property type="protein sequence ID" value="SCO62677.1"/>
    <property type="molecule type" value="Genomic_DNA"/>
</dbReference>
<evidence type="ECO:0000313" key="10">
    <source>
        <dbReference type="EMBL" id="SCM26496.1"/>
    </source>
</evidence>
<name>A0A0Z0AUC4_PLABE</name>
<dbReference type="PROSITE" id="PS51469">
    <property type="entry name" value="SUN"/>
    <property type="match status" value="1"/>
</dbReference>
<evidence type="ECO:0000256" key="1">
    <source>
        <dbReference type="ARBA" id="ARBA00004370"/>
    </source>
</evidence>
<evidence type="ECO:0000256" key="2">
    <source>
        <dbReference type="ARBA" id="ARBA00022692"/>
    </source>
</evidence>
<evidence type="ECO:0000256" key="5">
    <source>
        <dbReference type="SAM" id="Coils"/>
    </source>
</evidence>
<dbReference type="SMR" id="A0A0Z0AUC4"/>
<dbReference type="EMBL" id="LT608150">
    <property type="protein sequence ID" value="SCM26496.1"/>
    <property type="molecule type" value="Genomic_DNA"/>
</dbReference>
<evidence type="ECO:0000256" key="4">
    <source>
        <dbReference type="ARBA" id="ARBA00023136"/>
    </source>
</evidence>
<dbReference type="AlphaFoldDB" id="A0A0Z0AUC4"/>
<dbReference type="PANTHER" id="PTHR12911">
    <property type="entry name" value="SAD1/UNC-84-LIKE PROTEIN-RELATED"/>
    <property type="match status" value="1"/>
</dbReference>
<evidence type="ECO:0000313" key="13">
    <source>
        <dbReference type="EMBL" id="SCO64238.1"/>
    </source>
</evidence>
<dbReference type="Proteomes" id="UP000069549">
    <property type="component" value="Chromosome 14"/>
</dbReference>
<feature type="compositionally biased region" description="Basic and acidic residues" evidence="6">
    <location>
        <begin position="12"/>
        <end position="21"/>
    </location>
</feature>
<evidence type="ECO:0000313" key="15">
    <source>
        <dbReference type="Proteomes" id="UP000219860"/>
    </source>
</evidence>
<dbReference type="EMBL" id="LT614640">
    <property type="protein sequence ID" value="SCN28487.1"/>
    <property type="molecule type" value="Genomic_DNA"/>
</dbReference>
<evidence type="ECO:0000259" key="8">
    <source>
        <dbReference type="PROSITE" id="PS51469"/>
    </source>
</evidence>
<keyword evidence="4 7" id="KW-0472">Membrane</keyword>
<dbReference type="Proteomes" id="UP000220214">
    <property type="component" value="Chromosome 14"/>
</dbReference>
<dbReference type="GO" id="GO:0005635">
    <property type="term" value="C:nuclear envelope"/>
    <property type="evidence" value="ECO:0007669"/>
    <property type="project" value="UniProtKB-ARBA"/>
</dbReference>
<evidence type="ECO:0000313" key="18">
    <source>
        <dbReference type="Proteomes" id="UP000516480"/>
    </source>
</evidence>
<evidence type="ECO:0000313" key="14">
    <source>
        <dbReference type="Proteomes" id="UP000069549"/>
    </source>
</evidence>
<dbReference type="GO" id="GO:0043495">
    <property type="term" value="F:protein-membrane adaptor activity"/>
    <property type="evidence" value="ECO:0007669"/>
    <property type="project" value="TreeGrafter"/>
</dbReference>
<feature type="region of interest" description="Disordered" evidence="6">
    <location>
        <begin position="1"/>
        <end position="42"/>
    </location>
</feature>
<feature type="domain" description="SUN" evidence="8">
    <location>
        <begin position="655"/>
        <end position="867"/>
    </location>
</feature>
<organism evidence="9 14">
    <name type="scientific">Plasmodium berghei</name>
    <dbReference type="NCBI Taxonomy" id="5821"/>
    <lineage>
        <taxon>Eukaryota</taxon>
        <taxon>Sar</taxon>
        <taxon>Alveolata</taxon>
        <taxon>Apicomplexa</taxon>
        <taxon>Aconoidasida</taxon>
        <taxon>Haemosporida</taxon>
        <taxon>Plasmodiidae</taxon>
        <taxon>Plasmodium</taxon>
        <taxon>Plasmodium (Vinckeia)</taxon>
    </lineage>
</organism>
<dbReference type="OMA" id="GAPYTCV"/>
<dbReference type="Proteomes" id="UP000219974">
    <property type="component" value="Chromosome 14"/>
</dbReference>
<dbReference type="EMBL" id="LT160034">
    <property type="protein sequence ID" value="CXJ19607.1"/>
    <property type="molecule type" value="Genomic_DNA"/>
</dbReference>
<evidence type="ECO:0000256" key="7">
    <source>
        <dbReference type="SAM" id="Phobius"/>
    </source>
</evidence>
<dbReference type="InterPro" id="IPR012919">
    <property type="entry name" value="SUN_dom"/>
</dbReference>
<keyword evidence="3 7" id="KW-1133">Transmembrane helix</keyword>
<dbReference type="InterPro" id="IPR045119">
    <property type="entry name" value="SUN1-5"/>
</dbReference>
<evidence type="ECO:0000256" key="6">
    <source>
        <dbReference type="SAM" id="MobiDB-lite"/>
    </source>
</evidence>
<keyword evidence="5" id="KW-0175">Coiled coil</keyword>
<evidence type="ECO:0000256" key="3">
    <source>
        <dbReference type="ARBA" id="ARBA00022989"/>
    </source>
</evidence>
<evidence type="ECO:0000313" key="17">
    <source>
        <dbReference type="Proteomes" id="UP000220214"/>
    </source>
</evidence>
<sequence length="872" mass="102522">MTIHTGNNRRHAKDEKNELKSKPKGRKGNSDNEANYNIDPHENEDNSLIQVLHSYEDFQNNNMNYGKLKPCKTKETKFGRVRKTLIKIFSLSDLEVNESNKNYFNRKKNGHSNVLLTSRMAMWNKIENNNDPMYDLKIESSHNKSFVNIIANYISMFLNDILNDRKGISYIAIFMIVLSILITCISGFITIFNDAKIDLDSWGIIPSKNSYDGVNKFMGYLKLGEEGSSKETINQNKDTQQNSKAWKFQELFDGMKNKINESINLNFINKKESGNVSETYSNIKNKQKELENNFKRIEAHLKKMESKLKELQNDIISNTSDIDYFKNDSKKEVENIKKKLQYNYQLFQNKFIDYLKIIDDIKIDVSEKKKAIFNEIENKVHANQITIEEGISNKIEHQKNYFFEKFSKLEKQMEEIEISIANKTYSNFENNEFSKNGGGEKKNVYIYADKQIEDAKKITDEENKKLLTEYKRKQIETEEENINRNNYISKKLAIIEDIRKELDILKERTEASKTFLDKVFPNLELKMLKNVENKIKYYLEIYKKDIINELTETTVISNEEKYKNMAIKQEKFQKEFFKKINIQINSQIKNIKEELNKSIDNALHSKEFKNDKELIKKINQTNYNTIETLQEKVDELYNEFILDYNQIDWALESLGAKIVYKMTSYPLNKNDFIEKFLNQIVSFLPSEEIYGMVKPMGKDPSIILKPSNFPGDCFSFKGNTGKVTIHLPATINVTSVSIQHVHENISNNANATPKYFSVYGVVDLNWPENFDESNIDYNDFKNSSLYSCLHKEYGILYPNEILEKWIKHNKNPSVIHIGDFYFDRKKRISTYQTKHCFPFKRIIFEFTENYGAPYTCIYRLKVHGQRCIRKLK</sequence>
<gene>
    <name evidence="9" type="ORF">PBK173_000458500</name>
    <name evidence="11" type="ORF">PBNK65E_000448400</name>
    <name evidence="10" type="ORF">PBNK65NY_000447200</name>
    <name evidence="13" type="ORF">PBSP11A_000448200</name>
    <name evidence="12" type="ORF">PBSP11RLL_000447500</name>
</gene>
<keyword evidence="2 7" id="KW-0812">Transmembrane</keyword>
<feature type="coiled-coil region" evidence="5">
    <location>
        <begin position="581"/>
        <end position="639"/>
    </location>
</feature>
<protein>
    <recommendedName>
        <fullName evidence="8">SUN domain-containing protein</fullName>
    </recommendedName>
</protein>
<dbReference type="EMBL" id="LT608262">
    <property type="protein sequence ID" value="SCO64238.1"/>
    <property type="molecule type" value="Genomic_DNA"/>
</dbReference>
<proteinExistence type="predicted"/>
<dbReference type="Pfam" id="PF07738">
    <property type="entry name" value="Sad1_UNC"/>
    <property type="match status" value="2"/>
</dbReference>
<reference evidence="9 14" key="1">
    <citation type="submission" date="2016-02" db="EMBL/GenBank/DDBJ databases">
        <authorList>
            <consortium name="Pathogen Informatics"/>
        </authorList>
    </citation>
    <scope>NUCLEOTIDE SEQUENCE [LARGE SCALE GENOMIC DNA]</scope>
    <source>
        <strain evidence="9 14">K173</strain>
        <strain evidence="10 18">NK65 ny</strain>
        <strain evidence="11 17">NK65e</strain>
        <strain evidence="13 15">SP11 Antwerpcl1</strain>
        <strain evidence="12 16">SP11 RLL</strain>
    </source>
</reference>
<dbReference type="PANTHER" id="PTHR12911:SF8">
    <property type="entry name" value="KLAROID PROTEIN-RELATED"/>
    <property type="match status" value="1"/>
</dbReference>
<dbReference type="VEuPathDB" id="PlasmoDB:PBANKA_1430900"/>
<dbReference type="Proteomes" id="UP000219860">
    <property type="component" value="Chromosome 14"/>
</dbReference>
<evidence type="ECO:0000313" key="9">
    <source>
        <dbReference type="EMBL" id="CXJ19607.1"/>
    </source>
</evidence>
<feature type="transmembrane region" description="Helical" evidence="7">
    <location>
        <begin position="168"/>
        <end position="192"/>
    </location>
</feature>